<dbReference type="EMBL" id="MHTS01000021">
    <property type="protein sequence ID" value="OHA64133.1"/>
    <property type="molecule type" value="Genomic_DNA"/>
</dbReference>
<evidence type="ECO:0000259" key="1">
    <source>
        <dbReference type="SMART" id="SM00382"/>
    </source>
</evidence>
<dbReference type="GO" id="GO:0003678">
    <property type="term" value="F:DNA helicase activity"/>
    <property type="evidence" value="ECO:0007669"/>
    <property type="project" value="InterPro"/>
</dbReference>
<organism evidence="2 3">
    <name type="scientific">Candidatus Wildermuthbacteria bacterium RIFCSPHIGHO2_01_FULL_48_27b</name>
    <dbReference type="NCBI Taxonomy" id="1802447"/>
    <lineage>
        <taxon>Bacteria</taxon>
        <taxon>Candidatus Wildermuthiibacteriota</taxon>
    </lineage>
</organism>
<evidence type="ECO:0000313" key="2">
    <source>
        <dbReference type="EMBL" id="OHA64133.1"/>
    </source>
</evidence>
<reference evidence="2 3" key="1">
    <citation type="journal article" date="2016" name="Nat. Commun.">
        <title>Thousands of microbial genomes shed light on interconnected biogeochemical processes in an aquifer system.</title>
        <authorList>
            <person name="Anantharaman K."/>
            <person name="Brown C.T."/>
            <person name="Hug L.A."/>
            <person name="Sharon I."/>
            <person name="Castelle C.J."/>
            <person name="Probst A.J."/>
            <person name="Thomas B.C."/>
            <person name="Singh A."/>
            <person name="Wilkins M.J."/>
            <person name="Karaoz U."/>
            <person name="Brodie E.L."/>
            <person name="Williams K.H."/>
            <person name="Hubbard S.S."/>
            <person name="Banfield J.F."/>
        </authorList>
    </citation>
    <scope>NUCLEOTIDE SEQUENCE [LARGE SCALE GENOMIC DNA]</scope>
</reference>
<dbReference type="AlphaFoldDB" id="A0A1G2QUG0"/>
<dbReference type="Proteomes" id="UP000178170">
    <property type="component" value="Unassembled WGS sequence"/>
</dbReference>
<dbReference type="SMART" id="SM00382">
    <property type="entry name" value="AAA"/>
    <property type="match status" value="1"/>
</dbReference>
<dbReference type="InterPro" id="IPR003593">
    <property type="entry name" value="AAA+_ATPase"/>
</dbReference>
<protein>
    <recommendedName>
        <fullName evidence="1">AAA+ ATPase domain-containing protein</fullName>
    </recommendedName>
</protein>
<feature type="domain" description="AAA+ ATPase" evidence="1">
    <location>
        <begin position="12"/>
        <end position="278"/>
    </location>
</feature>
<dbReference type="GO" id="GO:0006281">
    <property type="term" value="P:DNA repair"/>
    <property type="evidence" value="ECO:0007669"/>
    <property type="project" value="InterPro"/>
</dbReference>
<dbReference type="InterPro" id="IPR010285">
    <property type="entry name" value="DNA_helicase_pif1-like_DEAD"/>
</dbReference>
<proteinExistence type="predicted"/>
<dbReference type="CDD" id="cd18809">
    <property type="entry name" value="SF1_C_RecD"/>
    <property type="match status" value="1"/>
</dbReference>
<sequence length="561" mass="63658">MTQREALNILKMGHSAYLTGEAGTGKTYVLNIFIAWLRQHGIEPAITASTGIAATHIEGTTIHSWSGIGIRERVSSFELEQMEQKKLLWRRFESARVLIIDEISMLSGEFFNMVDQVCRHMKRNDMSFGGMQIVCSGDFFQLPPVAREGVRPSYAFESESWRQLSPVTCYLTQQFRHEDNTFHSILSAIRRGQVTGEVREKLRNRQGLSLAEERQITRLFTHNVDVDALNEEQLARLKGKEELFHMQTAGRKQYVEQLIRGCLAPERLRLKKDAEVMFVKNEQNFQYVNGTQGRIAGFERGYPVVRTRAGDTIRAFPVSWRREEDGKVLAEITQVPLRLAWAITVHKSQGMTLDEADIDLGRSFVPGQGYVALSRVRALTGLYLRALNETALLVDEYVASKDEAFRTHSSRAEARLAQLSPDTIRERQEKFIGLCGGSLHAVSPQEKGTSKKAVRVPTKERTLSLLQKGMRLEQAAKERNLTLGTIIGHAENLLKEGVPLDFSYLAPPEHIQKAVEIALASIEEGFDYLSPIKRDLDKQGYSLSFDKLRAIRLYFWSLKQK</sequence>
<comment type="caution">
    <text evidence="2">The sequence shown here is derived from an EMBL/GenBank/DDBJ whole genome shotgun (WGS) entry which is preliminary data.</text>
</comment>
<dbReference type="PANTHER" id="PTHR47642">
    <property type="entry name" value="ATP-DEPENDENT DNA HELICASE"/>
    <property type="match status" value="1"/>
</dbReference>
<dbReference type="InterPro" id="IPR029491">
    <property type="entry name" value="Helicase_HTH"/>
</dbReference>
<dbReference type="InterPro" id="IPR027417">
    <property type="entry name" value="P-loop_NTPase"/>
</dbReference>
<dbReference type="PANTHER" id="PTHR47642:SF5">
    <property type="entry name" value="ATP-DEPENDENT DNA HELICASE"/>
    <property type="match status" value="1"/>
</dbReference>
<accession>A0A1G2QUG0</accession>
<name>A0A1G2QUG0_9BACT</name>
<evidence type="ECO:0000313" key="3">
    <source>
        <dbReference type="Proteomes" id="UP000178170"/>
    </source>
</evidence>
<dbReference type="CDD" id="cd18037">
    <property type="entry name" value="DEXSc_Pif1_like"/>
    <property type="match status" value="1"/>
</dbReference>
<dbReference type="SUPFAM" id="SSF52540">
    <property type="entry name" value="P-loop containing nucleoside triphosphate hydrolases"/>
    <property type="match status" value="2"/>
</dbReference>
<gene>
    <name evidence="2" type="ORF">A2843_02115</name>
</gene>
<dbReference type="GO" id="GO:0000723">
    <property type="term" value="P:telomere maintenance"/>
    <property type="evidence" value="ECO:0007669"/>
    <property type="project" value="InterPro"/>
</dbReference>
<dbReference type="Gene3D" id="3.40.50.300">
    <property type="entry name" value="P-loop containing nucleotide triphosphate hydrolases"/>
    <property type="match status" value="1"/>
</dbReference>
<dbReference type="InterPro" id="IPR051055">
    <property type="entry name" value="PIF1_helicase"/>
</dbReference>
<dbReference type="Pfam" id="PF14493">
    <property type="entry name" value="HTH_40"/>
    <property type="match status" value="1"/>
</dbReference>
<dbReference type="Pfam" id="PF05970">
    <property type="entry name" value="PIF1"/>
    <property type="match status" value="1"/>
</dbReference>